<proteinExistence type="predicted"/>
<organism evidence="2">
    <name type="scientific">marine metagenome</name>
    <dbReference type="NCBI Taxonomy" id="408172"/>
    <lineage>
        <taxon>unclassified sequences</taxon>
        <taxon>metagenomes</taxon>
        <taxon>ecological metagenomes</taxon>
    </lineage>
</organism>
<evidence type="ECO:0000256" key="1">
    <source>
        <dbReference type="SAM" id="MobiDB-lite"/>
    </source>
</evidence>
<gene>
    <name evidence="2" type="ORF">METZ01_LOCUS506877</name>
</gene>
<name>A0A383EC97_9ZZZZ</name>
<evidence type="ECO:0000313" key="2">
    <source>
        <dbReference type="EMBL" id="SVE54023.1"/>
    </source>
</evidence>
<dbReference type="AlphaFoldDB" id="A0A383EC97"/>
<feature type="region of interest" description="Disordered" evidence="1">
    <location>
        <begin position="1"/>
        <end position="29"/>
    </location>
</feature>
<sequence>MCEFKKSEASTLADQRKRWQQFNGTTNGT</sequence>
<dbReference type="EMBL" id="UINC01224414">
    <property type="protein sequence ID" value="SVE54023.1"/>
    <property type="molecule type" value="Genomic_DNA"/>
</dbReference>
<feature type="compositionally biased region" description="Polar residues" evidence="1">
    <location>
        <begin position="20"/>
        <end position="29"/>
    </location>
</feature>
<accession>A0A383EC97</accession>
<reference evidence="2" key="1">
    <citation type="submission" date="2018-05" db="EMBL/GenBank/DDBJ databases">
        <authorList>
            <person name="Lanie J.A."/>
            <person name="Ng W.-L."/>
            <person name="Kazmierczak K.M."/>
            <person name="Andrzejewski T.M."/>
            <person name="Davidsen T.M."/>
            <person name="Wayne K.J."/>
            <person name="Tettelin H."/>
            <person name="Glass J.I."/>
            <person name="Rusch D."/>
            <person name="Podicherti R."/>
            <person name="Tsui H.-C.T."/>
            <person name="Winkler M.E."/>
        </authorList>
    </citation>
    <scope>NUCLEOTIDE SEQUENCE</scope>
</reference>
<protein>
    <submittedName>
        <fullName evidence="2">Uncharacterized protein</fullName>
    </submittedName>
</protein>